<evidence type="ECO:0000313" key="1">
    <source>
        <dbReference type="EMBL" id="AHY26862.1"/>
    </source>
</evidence>
<accession>A0A023W6W5</accession>
<dbReference type="OrthoDB" id="10550at10239"/>
<organism evidence="1 2">
    <name type="scientific">Mycobacterium phage ZoeJ</name>
    <dbReference type="NCBI Taxonomy" id="1486427"/>
    <lineage>
        <taxon>Viruses</taxon>
        <taxon>Duplodnaviria</taxon>
        <taxon>Heunggongvirae</taxon>
        <taxon>Uroviricota</taxon>
        <taxon>Caudoviricetes</taxon>
        <taxon>Weiservirinae</taxon>
        <taxon>Timquatrovirus</taxon>
        <taxon>Timquatrovirus zoeJ</taxon>
    </lineage>
</organism>
<dbReference type="RefSeq" id="YP_009032432.1">
    <property type="nucleotide sequence ID" value="NC_024147.1"/>
</dbReference>
<sequence>MTTATWTKAEAKASDREYARLVGIAQAASEAVSTAHERALTAAGASMQYLNGGYRRKGLSFDRGRTEATLDQARAIAAGKEQSPSRYADVERAAEAVARFDAAVVEYREANAAARAWDDANYKGWRRFFLVPGGHIHESRACSSLRITTMIVWLPELSGETEAEAVAEHGALLCTKCFPSAPVEWTVGNVDPDKCNGRPDMDRRRGRYAPCRECGYVGHITTHGNLRKHKRESA</sequence>
<reference evidence="1 2" key="1">
    <citation type="submission" date="2014-02" db="EMBL/GenBank/DDBJ databases">
        <authorList>
            <person name="Cornely K.A."/>
            <person name="Jancevski A.V."/>
            <person name="Rogers S.R."/>
            <person name="Scola S.E."/>
            <person name="Pinches R.S."/>
            <person name="Perri C.M."/>
            <person name="Brown M.S."/>
            <person name="Cavedon W.D."/>
            <person name="Dubois H.M."/>
            <person name="Fernando M.A."/>
            <person name="Austriaco N."/>
            <person name="Bradley K.W."/>
            <person name="Clarke D.Q."/>
            <person name="Lewis M.F."/>
            <person name="Barker L.P."/>
            <person name="Bailey C."/>
            <person name="Asai D.J."/>
            <person name="Garber M.L."/>
            <person name="Bowman C.A."/>
            <person name="Russell D.A."/>
            <person name="Pope W.H."/>
            <person name="Jacobs-Sera D."/>
            <person name="Hendrix R.W."/>
            <person name="Hatfull G.F."/>
        </authorList>
    </citation>
    <scope>NUCLEOTIDE SEQUENCE [LARGE SCALE GENOMIC DNA]</scope>
</reference>
<name>A0A023W6W5_9CAUD</name>
<dbReference type="KEGG" id="vg:19488135"/>
<dbReference type="EMBL" id="KJ510412">
    <property type="protein sequence ID" value="AHY26862.1"/>
    <property type="molecule type" value="Genomic_DNA"/>
</dbReference>
<proteinExistence type="predicted"/>
<keyword evidence="2" id="KW-1185">Reference proteome</keyword>
<protein>
    <submittedName>
        <fullName evidence="1">Uncharacterized protein</fullName>
    </submittedName>
</protein>
<evidence type="ECO:0000313" key="2">
    <source>
        <dbReference type="Proteomes" id="UP000024442"/>
    </source>
</evidence>
<gene>
    <name evidence="1" type="primary">38</name>
    <name evidence="1" type="ORF">PBI_ZOEJ_38</name>
</gene>
<dbReference type="Proteomes" id="UP000024442">
    <property type="component" value="Segment"/>
</dbReference>
<dbReference type="GeneID" id="19488135"/>